<reference evidence="1 2" key="1">
    <citation type="submission" date="2016-10" db="EMBL/GenBank/DDBJ databases">
        <authorList>
            <person name="de Groot N.N."/>
        </authorList>
    </citation>
    <scope>NUCLEOTIDE SEQUENCE [LARGE SCALE GENOMIC DNA]</scope>
    <source>
        <strain evidence="1 2">MP1X4</strain>
    </source>
</reference>
<keyword evidence="2" id="KW-1185">Reference proteome</keyword>
<evidence type="ECO:0000313" key="2">
    <source>
        <dbReference type="Proteomes" id="UP000199679"/>
    </source>
</evidence>
<dbReference type="Pfam" id="PF10042">
    <property type="entry name" value="DUF2278"/>
    <property type="match status" value="1"/>
</dbReference>
<gene>
    <name evidence="1" type="ORF">SAMN05216490_4258</name>
</gene>
<protein>
    <submittedName>
        <fullName evidence="1">Uncharacterized protein YukJ</fullName>
    </submittedName>
</protein>
<name>A0A1H2BPN7_MUCMA</name>
<dbReference type="InterPro" id="IPR019268">
    <property type="entry name" value="DUF2278"/>
</dbReference>
<dbReference type="OrthoDB" id="291334at2"/>
<sequence length="236" mass="25921">MALNYGLLRGEVINSIPYKNTADHYQIEVKADQLYRLAIDVYSEIAGAQVHYANGGSTKLDTDRILLYYKDENFVHPLTAQMLQAKVGFTPKTALPGGLGLDYLRTTPALFPIGAMTLVPPAAIGTNGSDLNDDLNPWVLKATNNPNAEVFAFGSGWDDNTSGSIKDNTQYFNPDPALGVHDVHMNQGDSGKEAANNGVYQDGALFFYFKDTDLWVAMFFRFQNQSIKTDNNGNPV</sequence>
<evidence type="ECO:0000313" key="1">
    <source>
        <dbReference type="EMBL" id="SDT60168.1"/>
    </source>
</evidence>
<dbReference type="RefSeq" id="WP_091377805.1">
    <property type="nucleotide sequence ID" value="NZ_LT629740.1"/>
</dbReference>
<organism evidence="1 2">
    <name type="scientific">Mucilaginibacter mallensis</name>
    <dbReference type="NCBI Taxonomy" id="652787"/>
    <lineage>
        <taxon>Bacteria</taxon>
        <taxon>Pseudomonadati</taxon>
        <taxon>Bacteroidota</taxon>
        <taxon>Sphingobacteriia</taxon>
        <taxon>Sphingobacteriales</taxon>
        <taxon>Sphingobacteriaceae</taxon>
        <taxon>Mucilaginibacter</taxon>
    </lineage>
</organism>
<dbReference type="STRING" id="652787.SAMN05216490_4258"/>
<proteinExistence type="predicted"/>
<dbReference type="EMBL" id="LT629740">
    <property type="protein sequence ID" value="SDT60168.1"/>
    <property type="molecule type" value="Genomic_DNA"/>
</dbReference>
<dbReference type="Proteomes" id="UP000199679">
    <property type="component" value="Chromosome I"/>
</dbReference>
<accession>A0A1H2BPN7</accession>
<dbReference type="AlphaFoldDB" id="A0A1H2BPN7"/>